<evidence type="ECO:0000256" key="1">
    <source>
        <dbReference type="ARBA" id="ARBA00004141"/>
    </source>
</evidence>
<dbReference type="Proteomes" id="UP000192578">
    <property type="component" value="Unassembled WGS sequence"/>
</dbReference>
<dbReference type="EMBL" id="MTYJ01000023">
    <property type="protein sequence ID" value="OQV21389.1"/>
    <property type="molecule type" value="Genomic_DNA"/>
</dbReference>
<comment type="similarity">
    <text evidence="2">Belongs to the glutamate-gated ion channel (TC 1.A.10.1) family.</text>
</comment>
<dbReference type="InterPro" id="IPR001320">
    <property type="entry name" value="Iontro_rcpt_C"/>
</dbReference>
<evidence type="ECO:0000313" key="16">
    <source>
        <dbReference type="EMBL" id="OQV21389.1"/>
    </source>
</evidence>
<sequence length="298" mass="31955">MFPLVLLLSWADAHYYGHAHGHGPYYNPHSGGGSDNGGSSGYAYNGCQTVPVPRNIRVFAIPDGFLYVAANASAGTPDSGFLVDLLNAIKQQSGIPYTLTSRPDLKFGNVNPDGTWDGTLIGALINDEADLIGADLTINAEREAVVDFLVPLATYSLQILYNAQKGLNNGVQYLIRDDADLTFLKISKNSTLQAIYRNILAGMPDSIVQSDTEGARKVLSGNFAYLTDSPFPQLAAAQTGGLLGVQPGTLGNFLISLPVQQGSLLREKLNIVLLELAENRFLPALFSKYGLVQFSTTN</sequence>
<dbReference type="SUPFAM" id="SSF53850">
    <property type="entry name" value="Periplasmic binding protein-like II"/>
    <property type="match status" value="1"/>
</dbReference>
<keyword evidence="9" id="KW-0325">Glycoprotein</keyword>
<feature type="domain" description="Ionotropic glutamate receptor L-glutamate and glycine-binding" evidence="15">
    <location>
        <begin position="66"/>
        <end position="126"/>
    </location>
</feature>
<evidence type="ECO:0000256" key="2">
    <source>
        <dbReference type="ARBA" id="ARBA00008685"/>
    </source>
</evidence>
<dbReference type="SMART" id="SM00079">
    <property type="entry name" value="PBPe"/>
    <property type="match status" value="1"/>
</dbReference>
<dbReference type="GO" id="GO:0015276">
    <property type="term" value="F:ligand-gated monoatomic ion channel activity"/>
    <property type="evidence" value="ECO:0007669"/>
    <property type="project" value="InterPro"/>
</dbReference>
<organism evidence="16 17">
    <name type="scientific">Hypsibius exemplaris</name>
    <name type="common">Freshwater tardigrade</name>
    <dbReference type="NCBI Taxonomy" id="2072580"/>
    <lineage>
        <taxon>Eukaryota</taxon>
        <taxon>Metazoa</taxon>
        <taxon>Ecdysozoa</taxon>
        <taxon>Tardigrada</taxon>
        <taxon>Eutardigrada</taxon>
        <taxon>Parachela</taxon>
        <taxon>Hypsibioidea</taxon>
        <taxon>Hypsibiidae</taxon>
        <taxon>Hypsibius</taxon>
    </lineage>
</organism>
<dbReference type="Pfam" id="PF10613">
    <property type="entry name" value="Lig_chan-Glu_bd"/>
    <property type="match status" value="1"/>
</dbReference>
<keyword evidence="11" id="KW-0407">Ion channel</keyword>
<evidence type="ECO:0000256" key="10">
    <source>
        <dbReference type="ARBA" id="ARBA00023286"/>
    </source>
</evidence>
<dbReference type="InterPro" id="IPR015683">
    <property type="entry name" value="Ionotropic_Glu_rcpt"/>
</dbReference>
<dbReference type="InterPro" id="IPR019594">
    <property type="entry name" value="Glu/Gly-bd"/>
</dbReference>
<protein>
    <submittedName>
        <fullName evidence="16">Uncharacterized protein</fullName>
    </submittedName>
</protein>
<keyword evidence="8" id="KW-0675">Receptor</keyword>
<keyword evidence="10" id="KW-1071">Ligand-gated ion channel</keyword>
<dbReference type="SMART" id="SM00918">
    <property type="entry name" value="Lig_chan-Glu_bd"/>
    <property type="match status" value="1"/>
</dbReference>
<keyword evidence="4" id="KW-0812">Transmembrane</keyword>
<comment type="caution">
    <text evidence="16">The sequence shown here is derived from an EMBL/GenBank/DDBJ whole genome shotgun (WGS) entry which is preliminary data.</text>
</comment>
<evidence type="ECO:0000256" key="8">
    <source>
        <dbReference type="ARBA" id="ARBA00023170"/>
    </source>
</evidence>
<gene>
    <name evidence="16" type="ORF">BV898_04598</name>
</gene>
<reference evidence="17" key="1">
    <citation type="submission" date="2017-01" db="EMBL/GenBank/DDBJ databases">
        <title>Comparative genomics of anhydrobiosis in the tardigrade Hypsibius dujardini.</title>
        <authorList>
            <person name="Yoshida Y."/>
            <person name="Koutsovoulos G."/>
            <person name="Laetsch D."/>
            <person name="Stevens L."/>
            <person name="Kumar S."/>
            <person name="Horikawa D."/>
            <person name="Ishino K."/>
            <person name="Komine S."/>
            <person name="Tomita M."/>
            <person name="Blaxter M."/>
            <person name="Arakawa K."/>
        </authorList>
    </citation>
    <scope>NUCLEOTIDE SEQUENCE [LARGE SCALE GENOMIC DNA]</scope>
    <source>
        <strain evidence="17">Z151</strain>
    </source>
</reference>
<evidence type="ECO:0000256" key="4">
    <source>
        <dbReference type="ARBA" id="ARBA00022692"/>
    </source>
</evidence>
<evidence type="ECO:0000256" key="7">
    <source>
        <dbReference type="ARBA" id="ARBA00023136"/>
    </source>
</evidence>
<keyword evidence="6" id="KW-0406">Ion transport</keyword>
<keyword evidence="12" id="KW-0732">Signal</keyword>
<evidence type="ECO:0000256" key="3">
    <source>
        <dbReference type="ARBA" id="ARBA00022448"/>
    </source>
</evidence>
<evidence type="ECO:0000256" key="6">
    <source>
        <dbReference type="ARBA" id="ARBA00023065"/>
    </source>
</evidence>
<evidence type="ECO:0000256" key="12">
    <source>
        <dbReference type="SAM" id="SignalP"/>
    </source>
</evidence>
<evidence type="ECO:0000313" key="17">
    <source>
        <dbReference type="Proteomes" id="UP000192578"/>
    </source>
</evidence>
<comment type="subcellular location">
    <subcellularLocation>
        <location evidence="1">Membrane</location>
        <topology evidence="1">Multi-pass membrane protein</topology>
    </subcellularLocation>
</comment>
<feature type="domain" description="Ionotropic glutamate receptor C-terminal" evidence="14">
    <location>
        <begin position="58"/>
        <end position="288"/>
    </location>
</feature>
<evidence type="ECO:0000256" key="11">
    <source>
        <dbReference type="ARBA" id="ARBA00023303"/>
    </source>
</evidence>
<evidence type="ECO:0000259" key="15">
    <source>
        <dbReference type="SMART" id="SM00918"/>
    </source>
</evidence>
<keyword evidence="7" id="KW-0472">Membrane</keyword>
<feature type="chain" id="PRO_5013139578" evidence="12">
    <location>
        <begin position="22"/>
        <end position="298"/>
    </location>
</feature>
<dbReference type="AlphaFoldDB" id="A0A1W0X1L9"/>
<feature type="domain" description="Solute-binding protein family 3/N-terminal" evidence="13">
    <location>
        <begin position="55"/>
        <end position="293"/>
    </location>
</feature>
<name>A0A1W0X1L9_HYPEX</name>
<dbReference type="PANTHER" id="PTHR18966">
    <property type="entry name" value="IONOTROPIC GLUTAMATE RECEPTOR"/>
    <property type="match status" value="1"/>
</dbReference>
<keyword evidence="3" id="KW-0813">Transport</keyword>
<dbReference type="SMART" id="SM00062">
    <property type="entry name" value="PBPb"/>
    <property type="match status" value="1"/>
</dbReference>
<dbReference type="InterPro" id="IPR001638">
    <property type="entry name" value="Solute-binding_3/MltF_N"/>
</dbReference>
<dbReference type="Gene3D" id="3.40.190.10">
    <property type="entry name" value="Periplasmic binding protein-like II"/>
    <property type="match status" value="2"/>
</dbReference>
<dbReference type="GO" id="GO:0016020">
    <property type="term" value="C:membrane"/>
    <property type="evidence" value="ECO:0007669"/>
    <property type="project" value="UniProtKB-SubCell"/>
</dbReference>
<keyword evidence="17" id="KW-1185">Reference proteome</keyword>
<evidence type="ECO:0000259" key="14">
    <source>
        <dbReference type="SMART" id="SM00079"/>
    </source>
</evidence>
<dbReference type="OrthoDB" id="5984008at2759"/>
<proteinExistence type="inferred from homology"/>
<accession>A0A1W0X1L9</accession>
<evidence type="ECO:0000256" key="5">
    <source>
        <dbReference type="ARBA" id="ARBA00022989"/>
    </source>
</evidence>
<evidence type="ECO:0000256" key="9">
    <source>
        <dbReference type="ARBA" id="ARBA00023180"/>
    </source>
</evidence>
<feature type="signal peptide" evidence="12">
    <location>
        <begin position="1"/>
        <end position="21"/>
    </location>
</feature>
<keyword evidence="5" id="KW-1133">Transmembrane helix</keyword>
<evidence type="ECO:0000259" key="13">
    <source>
        <dbReference type="SMART" id="SM00062"/>
    </source>
</evidence>